<reference evidence="10" key="1">
    <citation type="journal article" date="2018" name="Science">
        <title>A primordial and reversible TCA cycle in a facultatively chemolithoautotrophic thermophile.</title>
        <authorList>
            <person name="Nunoura T."/>
            <person name="Chikaraishi Y."/>
            <person name="Izaki R."/>
            <person name="Suwa T."/>
            <person name="Sato T."/>
            <person name="Harada T."/>
            <person name="Mori K."/>
            <person name="Kato Y."/>
            <person name="Miyazaki M."/>
            <person name="Shimamura S."/>
            <person name="Yanagawa K."/>
            <person name="Shuto A."/>
            <person name="Ohkouchi N."/>
            <person name="Fujita N."/>
            <person name="Takaki Y."/>
            <person name="Atomi H."/>
            <person name="Takai K."/>
        </authorList>
    </citation>
    <scope>NUCLEOTIDE SEQUENCE [LARGE SCALE GENOMIC DNA]</scope>
    <source>
        <strain evidence="10">DSM 17441 / JCM 13301 / NBRC 103674 / ABI70S6</strain>
    </source>
</reference>
<dbReference type="Pfam" id="PF00534">
    <property type="entry name" value="Glycos_transf_1"/>
    <property type="match status" value="1"/>
</dbReference>
<dbReference type="KEGG" id="ttk:TST_0833"/>
<protein>
    <submittedName>
        <fullName evidence="9">Trehalose synthase</fullName>
        <ecNumber evidence="9">2.4.1.245</ecNumber>
    </submittedName>
</protein>
<gene>
    <name evidence="9" type="primary">treT</name>
    <name evidence="9" type="ORF">TST_0833</name>
</gene>
<organism evidence="9 10">
    <name type="scientific">Thermosulfidibacter takaii (strain DSM 17441 / JCM 13301 / NBRC 103674 / ABI70S6)</name>
    <dbReference type="NCBI Taxonomy" id="1298851"/>
    <lineage>
        <taxon>Bacteria</taxon>
        <taxon>Pseudomonadati</taxon>
        <taxon>Thermosulfidibacterota</taxon>
        <taxon>Thermosulfidibacteria</taxon>
        <taxon>Thermosulfidibacterales</taxon>
        <taxon>Thermosulfidibacteraceae</taxon>
    </lineage>
</organism>
<evidence type="ECO:0000256" key="6">
    <source>
        <dbReference type="ARBA" id="ARBA00023277"/>
    </source>
</evidence>
<dbReference type="EMBL" id="AP013035">
    <property type="protein sequence ID" value="BAT71633.1"/>
    <property type="molecule type" value="Genomic_DNA"/>
</dbReference>
<evidence type="ECO:0000256" key="1">
    <source>
        <dbReference type="ARBA" id="ARBA00009481"/>
    </source>
</evidence>
<keyword evidence="6" id="KW-0119">Carbohydrate metabolism</keyword>
<accession>A0A0S3QTM2</accession>
<evidence type="ECO:0000256" key="3">
    <source>
        <dbReference type="ARBA" id="ARBA00022526"/>
    </source>
</evidence>
<dbReference type="EC" id="2.4.1.245" evidence="9"/>
<dbReference type="PANTHER" id="PTHR47779:SF1">
    <property type="entry name" value="SYNTHASE (CCG-9), PUTATIVE (AFU_ORTHOLOGUE AFUA_3G12100)-RELATED"/>
    <property type="match status" value="1"/>
</dbReference>
<dbReference type="InterPro" id="IPR001296">
    <property type="entry name" value="Glyco_trans_1"/>
</dbReference>
<comment type="subunit">
    <text evidence="2">Homodimer.</text>
</comment>
<dbReference type="PATRIC" id="fig|1298851.3.peg.868"/>
<dbReference type="STRING" id="1298851.TST_0833"/>
<sequence>MGKLAKLAEIVGAEVVEQLFQLAHWLKDITVVHINSTKEGGGVAEILRNLVPLMQELGIDAHWEVIEGTPEFFKCTKSIHNALHGHNVVIPERLLEVYKEVNKANAEKLKDILNNADIVFIHDPQPAALIEHFPHRKGRWLWRCHIDVSKPQREIWKFLKGYVEKYDGSIFHLASFAKKLSHPMYLIPPSIDPLGEKNMPLEWEEVKRVYESFNIDLSRPILLQVSRFDRLKDPIGVIQAYRLTKKFFPSVQLVLAGGGATDDPEGQVVLQEVKAAANGDPDIHVLFLPTNDRLINALQRGATIIIQKSIREGFGLTVTEGMWKYKPVIGGDTGGIRLQVINHHTGFLVNTPEGAALRMRYLLSHPDLIEEMGRKAHNYAKENFLITRHLRDYLSVMISQIYNIYERLELV</sequence>
<keyword evidence="3" id="KW-0313">Glucose metabolism</keyword>
<dbReference type="Gene3D" id="3.40.50.2000">
    <property type="entry name" value="Glycogen Phosphorylase B"/>
    <property type="match status" value="2"/>
</dbReference>
<keyword evidence="4 9" id="KW-0328">Glycosyltransferase</keyword>
<keyword evidence="10" id="KW-1185">Reference proteome</keyword>
<comment type="similarity">
    <text evidence="1">Belongs to the glycosyltransferase group 1 family. Glycosyltransferase 4 subfamily.</text>
</comment>
<evidence type="ECO:0000313" key="9">
    <source>
        <dbReference type="EMBL" id="BAT71633.1"/>
    </source>
</evidence>
<evidence type="ECO:0000259" key="7">
    <source>
        <dbReference type="Pfam" id="PF00534"/>
    </source>
</evidence>
<dbReference type="Pfam" id="PF21269">
    <property type="entry name" value="TreT_GT1"/>
    <property type="match status" value="1"/>
</dbReference>
<keyword evidence="5 9" id="KW-0808">Transferase</keyword>
<evidence type="ECO:0000259" key="8">
    <source>
        <dbReference type="Pfam" id="PF21269"/>
    </source>
</evidence>
<proteinExistence type="inferred from homology"/>
<feature type="domain" description="Trehalose synthase N-terminal" evidence="8">
    <location>
        <begin position="33"/>
        <end position="177"/>
    </location>
</feature>
<evidence type="ECO:0000256" key="5">
    <source>
        <dbReference type="ARBA" id="ARBA00022679"/>
    </source>
</evidence>
<evidence type="ECO:0000256" key="4">
    <source>
        <dbReference type="ARBA" id="ARBA00022676"/>
    </source>
</evidence>
<dbReference type="RefSeq" id="WP_068549630.1">
    <property type="nucleotide sequence ID" value="NZ_AP013035.1"/>
</dbReference>
<name>A0A0S3QTM2_THET7</name>
<dbReference type="PANTHER" id="PTHR47779">
    <property type="entry name" value="SYNTHASE (CCG-9), PUTATIVE (AFU_ORTHOLOGUE AFUA_3G12100)-RELATED"/>
    <property type="match status" value="1"/>
</dbReference>
<dbReference type="SUPFAM" id="SSF53756">
    <property type="entry name" value="UDP-Glycosyltransferase/glycogen phosphorylase"/>
    <property type="match status" value="1"/>
</dbReference>
<dbReference type="InterPro" id="IPR049438">
    <property type="entry name" value="TreT_GT1"/>
</dbReference>
<evidence type="ECO:0000256" key="2">
    <source>
        <dbReference type="ARBA" id="ARBA00011738"/>
    </source>
</evidence>
<dbReference type="GO" id="GO:0102986">
    <property type="term" value="F:trehalose synthase activity"/>
    <property type="evidence" value="ECO:0007669"/>
    <property type="project" value="UniProtKB-EC"/>
</dbReference>
<dbReference type="InterPro" id="IPR052078">
    <property type="entry name" value="Trehalose_Metab_GTase"/>
</dbReference>
<dbReference type="AlphaFoldDB" id="A0A0S3QTM2"/>
<evidence type="ECO:0000313" key="10">
    <source>
        <dbReference type="Proteomes" id="UP000063234"/>
    </source>
</evidence>
<feature type="domain" description="Glycosyl transferase family 1" evidence="7">
    <location>
        <begin position="212"/>
        <end position="377"/>
    </location>
</feature>
<dbReference type="OrthoDB" id="9813638at2"/>
<dbReference type="GO" id="GO:0006006">
    <property type="term" value="P:glucose metabolic process"/>
    <property type="evidence" value="ECO:0007669"/>
    <property type="project" value="UniProtKB-KW"/>
</dbReference>
<dbReference type="Proteomes" id="UP000063234">
    <property type="component" value="Chromosome"/>
</dbReference>